<keyword evidence="6" id="KW-1185">Reference proteome</keyword>
<proteinExistence type="predicted"/>
<feature type="signal peptide" evidence="2">
    <location>
        <begin position="1"/>
        <end position="27"/>
    </location>
</feature>
<evidence type="ECO:0000259" key="4">
    <source>
        <dbReference type="Pfam" id="PF17479"/>
    </source>
</evidence>
<dbReference type="Pfam" id="PF11258">
    <property type="entry name" value="DUF3048"/>
    <property type="match status" value="1"/>
</dbReference>
<evidence type="ECO:0000313" key="6">
    <source>
        <dbReference type="Proteomes" id="UP001438008"/>
    </source>
</evidence>
<sequence length="394" mass="44085">MKQGYLKKTGILCLAIVFLMAAGCGKAKTQGAEENAFNTEAEVIAWEEEEQADNEDDTASEEPDKPAPREVVDGKIRSYFTGEWIDEELGKTRPLAIMLNNTSAALPMSGVSNASVIYECPVEGRITRWMGVFEDWKNLDRIGSVRSCRLYYLHFAQEFHPVYAHFGQAQYALADLNSGKYDVLSGGTKGIEHPATAMYDRISRPGKATEHTLYAFPKGIQRDIEKKGYDMTMPEEYPGKFKFADTGEIAEYQGYPDATVLKPGGDGGKNGFGGVKATFKYDASDRKYYRWTYGNPHTDELNGKQVAVTNVIFQYCDGNVLDAKDYLHFATQSNGNECKVFTNGKEIDGYWKNPGELGTPARYYDENDQEIVLNNGKTFICIIWNDYKGDVVVQ</sequence>
<keyword evidence="2" id="KW-0732">Signal</keyword>
<dbReference type="SUPFAM" id="SSF159774">
    <property type="entry name" value="YerB-like"/>
    <property type="match status" value="1"/>
</dbReference>
<dbReference type="EMBL" id="JBBMFE010000013">
    <property type="protein sequence ID" value="MEQ2473383.1"/>
    <property type="molecule type" value="Genomic_DNA"/>
</dbReference>
<accession>A0ABV1FK07</accession>
<dbReference type="Pfam" id="PF17479">
    <property type="entry name" value="DUF3048_C"/>
    <property type="match status" value="1"/>
</dbReference>
<protein>
    <submittedName>
        <fullName evidence="5">DUF3048 domain-containing protein</fullName>
    </submittedName>
</protein>
<dbReference type="InterPro" id="IPR035328">
    <property type="entry name" value="DUF3048_C"/>
</dbReference>
<gene>
    <name evidence="5" type="ORF">WMO29_12930</name>
</gene>
<reference evidence="5 6" key="1">
    <citation type="submission" date="2024-03" db="EMBL/GenBank/DDBJ databases">
        <title>Human intestinal bacterial collection.</title>
        <authorList>
            <person name="Pauvert C."/>
            <person name="Hitch T.C.A."/>
            <person name="Clavel T."/>
        </authorList>
    </citation>
    <scope>NUCLEOTIDE SEQUENCE [LARGE SCALE GENOMIC DNA]</scope>
    <source>
        <strain evidence="5 6">CLA-AA-H132</strain>
    </source>
</reference>
<evidence type="ECO:0000313" key="5">
    <source>
        <dbReference type="EMBL" id="MEQ2473383.1"/>
    </source>
</evidence>
<dbReference type="Gene3D" id="3.50.90.10">
    <property type="entry name" value="YerB-like"/>
    <property type="match status" value="1"/>
</dbReference>
<dbReference type="RefSeq" id="WP_349165080.1">
    <property type="nucleotide sequence ID" value="NZ_JBBMFE010000013.1"/>
</dbReference>
<feature type="region of interest" description="Disordered" evidence="1">
    <location>
        <begin position="49"/>
        <end position="69"/>
    </location>
</feature>
<evidence type="ECO:0000256" key="2">
    <source>
        <dbReference type="SAM" id="SignalP"/>
    </source>
</evidence>
<evidence type="ECO:0000259" key="3">
    <source>
        <dbReference type="Pfam" id="PF11258"/>
    </source>
</evidence>
<dbReference type="Proteomes" id="UP001438008">
    <property type="component" value="Unassembled WGS sequence"/>
</dbReference>
<feature type="domain" description="DUF3048" evidence="3">
    <location>
        <begin position="80"/>
        <end position="229"/>
    </location>
</feature>
<dbReference type="InterPro" id="IPR023158">
    <property type="entry name" value="YerB-like_sf"/>
</dbReference>
<dbReference type="InterPro" id="IPR021416">
    <property type="entry name" value="DUF3048_N"/>
</dbReference>
<feature type="domain" description="DUF3048" evidence="4">
    <location>
        <begin position="277"/>
        <end position="380"/>
    </location>
</feature>
<organism evidence="5 6">
    <name type="scientific">Laedolimicola intestinihominis</name>
    <dbReference type="NCBI Taxonomy" id="3133166"/>
    <lineage>
        <taxon>Bacteria</taxon>
        <taxon>Bacillati</taxon>
        <taxon>Bacillota</taxon>
        <taxon>Clostridia</taxon>
        <taxon>Lachnospirales</taxon>
        <taxon>Lachnospiraceae</taxon>
        <taxon>Laedolimicola</taxon>
    </lineage>
</organism>
<name>A0ABV1FK07_9FIRM</name>
<feature type="compositionally biased region" description="Acidic residues" evidence="1">
    <location>
        <begin position="49"/>
        <end position="61"/>
    </location>
</feature>
<feature type="chain" id="PRO_5046592711" evidence="2">
    <location>
        <begin position="28"/>
        <end position="394"/>
    </location>
</feature>
<dbReference type="PROSITE" id="PS51257">
    <property type="entry name" value="PROKAR_LIPOPROTEIN"/>
    <property type="match status" value="1"/>
</dbReference>
<evidence type="ECO:0000256" key="1">
    <source>
        <dbReference type="SAM" id="MobiDB-lite"/>
    </source>
</evidence>
<comment type="caution">
    <text evidence="5">The sequence shown here is derived from an EMBL/GenBank/DDBJ whole genome shotgun (WGS) entry which is preliminary data.</text>
</comment>